<keyword evidence="4" id="KW-0493">Microtubule</keyword>
<dbReference type="Gene3D" id="6.10.140.1060">
    <property type="match status" value="1"/>
</dbReference>
<dbReference type="InterPro" id="IPR041658">
    <property type="entry name" value="AAA_lid_11"/>
</dbReference>
<dbReference type="SMART" id="SM00382">
    <property type="entry name" value="AAA"/>
    <property type="match status" value="1"/>
</dbReference>
<dbReference type="EMBL" id="KQ982649">
    <property type="protein sequence ID" value="KYQ53101.1"/>
    <property type="molecule type" value="Genomic_DNA"/>
</dbReference>
<dbReference type="Pfam" id="PF03028">
    <property type="entry name" value="Dynein_heavy"/>
    <property type="match status" value="1"/>
</dbReference>
<gene>
    <name evidence="16" type="ORF">ALC60_07829</name>
</gene>
<dbReference type="InterPro" id="IPR041228">
    <property type="entry name" value="Dynein_C"/>
</dbReference>
<dbReference type="FunFam" id="1.20.1270.280:FF:000001">
    <property type="entry name" value="dynein heavy chain 7, axonemal"/>
    <property type="match status" value="1"/>
</dbReference>
<dbReference type="Pfam" id="PF12775">
    <property type="entry name" value="AAA_7"/>
    <property type="match status" value="1"/>
</dbReference>
<feature type="coiled-coil region" evidence="13">
    <location>
        <begin position="1578"/>
        <end position="1640"/>
    </location>
</feature>
<evidence type="ECO:0000256" key="6">
    <source>
        <dbReference type="ARBA" id="ARBA00022840"/>
    </source>
</evidence>
<evidence type="ECO:0000259" key="15">
    <source>
        <dbReference type="SMART" id="SM00382"/>
    </source>
</evidence>
<evidence type="ECO:0000256" key="5">
    <source>
        <dbReference type="ARBA" id="ARBA00022741"/>
    </source>
</evidence>
<dbReference type="InterPro" id="IPR024743">
    <property type="entry name" value="Dynein_HC_stalk"/>
</dbReference>
<dbReference type="GO" id="GO:0008569">
    <property type="term" value="F:minus-end-directed microtubule motor activity"/>
    <property type="evidence" value="ECO:0007669"/>
    <property type="project" value="InterPro"/>
</dbReference>
<dbReference type="InterPro" id="IPR027417">
    <property type="entry name" value="P-loop_NTPase"/>
</dbReference>
<name>A0A151WZH4_9HYME</name>
<dbReference type="InterPro" id="IPR042219">
    <property type="entry name" value="AAA_lid_11_sf"/>
</dbReference>
<dbReference type="InterPro" id="IPR043160">
    <property type="entry name" value="Dynein_C_barrel"/>
</dbReference>
<comment type="similarity">
    <text evidence="2">Belongs to the dynein heavy chain family.</text>
</comment>
<keyword evidence="10" id="KW-0505">Motor protein</keyword>
<accession>A0A151WZH4</accession>
<keyword evidence="3" id="KW-0963">Cytoplasm</keyword>
<dbReference type="FunFam" id="3.40.50.300:FF:000223">
    <property type="entry name" value="Dynein heavy chain 3, axonemal"/>
    <property type="match status" value="1"/>
</dbReference>
<feature type="domain" description="AAA+ ATPase" evidence="15">
    <location>
        <begin position="734"/>
        <end position="881"/>
    </location>
</feature>
<dbReference type="GO" id="GO:0005930">
    <property type="term" value="C:axoneme"/>
    <property type="evidence" value="ECO:0007669"/>
    <property type="project" value="UniProtKB-SubCell"/>
</dbReference>
<evidence type="ECO:0000256" key="7">
    <source>
        <dbReference type="ARBA" id="ARBA00023017"/>
    </source>
</evidence>
<dbReference type="GO" id="GO:0030286">
    <property type="term" value="C:dynein complex"/>
    <property type="evidence" value="ECO:0007669"/>
    <property type="project" value="UniProtKB-KW"/>
</dbReference>
<dbReference type="Gene3D" id="3.40.50.300">
    <property type="entry name" value="P-loop containing nucleotide triphosphate hydrolases"/>
    <property type="match status" value="3"/>
</dbReference>
<dbReference type="Pfam" id="PF12781">
    <property type="entry name" value="AAA_9"/>
    <property type="match status" value="1"/>
</dbReference>
<dbReference type="GO" id="GO:0051959">
    <property type="term" value="F:dynein light intermediate chain binding"/>
    <property type="evidence" value="ECO:0007669"/>
    <property type="project" value="InterPro"/>
</dbReference>
<dbReference type="SUPFAM" id="SSF52540">
    <property type="entry name" value="P-loop containing nucleoside triphosphate hydrolases"/>
    <property type="match status" value="2"/>
</dbReference>
<dbReference type="PANTHER" id="PTHR22878">
    <property type="entry name" value="DYNEIN HEAVY CHAIN 6, AXONEMAL-LIKE-RELATED"/>
    <property type="match status" value="1"/>
</dbReference>
<evidence type="ECO:0000256" key="1">
    <source>
        <dbReference type="ARBA" id="ARBA00004430"/>
    </source>
</evidence>
<evidence type="ECO:0000313" key="17">
    <source>
        <dbReference type="Proteomes" id="UP000075809"/>
    </source>
</evidence>
<evidence type="ECO:0000256" key="9">
    <source>
        <dbReference type="ARBA" id="ARBA00023069"/>
    </source>
</evidence>
<dbReference type="InterPro" id="IPR024317">
    <property type="entry name" value="Dynein_heavy_chain_D4_dom"/>
</dbReference>
<keyword evidence="11" id="KW-0206">Cytoskeleton</keyword>
<dbReference type="InterPro" id="IPR026983">
    <property type="entry name" value="DHC"/>
</dbReference>
<sequence length="2789" mass="319856">MAEGKETGGTSGKIRTTAEHKDCPLPETLKALQFPEKQQLIQEYSWTKTVPYKHWHSYVKPTDSIGSIFTPGVHTYRTRTLIRRGVKPVRWHPFGIDGVLVSPPRIFIERHNEEVKRRAAALAEKKYDALPENIVSLRDLVDDTWLRKKRQKARILKEKELSICRGKIKRRLDRKMVRYIEAEIPKSVEEQLAELMTIVIEEQKIKPEDIAKVIYLRDYCISDHHLQPYDYINIDAAKKRIIGKLQEREDFDAIMKGLEPEIIDDYKRSLRSAIVDYILMDSDERKRLSIETVPIEFPVLCVRAPVPWHRSKVTTSHSIQHNLFIGNEILRDIRDLWFTKYRQVRIIYMQDFGVLPVLAAEIEPRLDVLCVAATDVLIKEWLADVAEIFLEKKYDWSQYFETQPCASTAMIEKYFRSVNSLLSKQLRIMIIKTLEDVKDFFMQYDAGNAFEGDYKDLMFLNTPFITVKVEPELGTTKLYCKPSILKLHTIISLCFDKIIKVGTMIPKIETILFPELEDAGHLFPISRFEDTVMSIISDVLDVITKHITGPNNYLQCYQNLLYITSGVAGKSISQKKFIALCQIFLYKFSYDNSLNNLTGFSFTRVFSMMLAEETQVSTVWLQCVLLFSIVWGICPTLTSDSRKTFDVYLRKLLLGTIEEYPKPKVFKLTKQQIFPDRGTVYNWIYDKRNNGCWISWMDTMQQAPLPATAKASELIIQTTETSIQLFFIKQFMHRSIPLLFVGPTGTGKSAIVLNYLVSLPREKFLENVINFSAHTNAPQTQEIVMSKLDRRRKGVYGPAMGKKCVLFVDDLSMPQVEIYGAQPPIELLRQWIDHGYWFDPKDTSMLHLVDILLIAAMVPPGGGSNVVTPRFTRHMHVIGIDSFEEATMTKIFSSILDWHFAKGFVPEISRLSKMVVSATMYVFLEAIKNFLPTPSRSHYKFNLRDFSRVIGGVLLVPAARMKDPDKLIRLWVHEVYRVFHDRLIDDTDRETLFRMVRHTCYDQLRQPLDKVLANLLKPGEKMIKSSHIRDLFFGNYIEPDADPKVYDEITNLEDLQEKMDYYLAEYNAVSQTPMNLVLFRYAIEHVSRVSRILLQDNGHALLVGVGGSGRNSLAKLATSMCEYQIHQIEITRTYGPTEWREDLKQLLLRVGCEGKPTVFIFGDHQIKDESFIEDINMILNTADVPNLYAVDEKAEILEKMMNIARDVSGGKKVEMTPMVLYNLFIERIKKNLHIVLTVSPIGDTFRNRLRMFPSLINCCTIDWFTIWPEDALEKVARMSLRDLDIGSELREKCVQMCKQFHTSVSVTSEDYYLTYGRRYYVTPTSFLQLIKSLYRLHGQKIEQITVQQNRYETGLEKLDFAAGQVTIMQNELHQLQPKLLAQSQLSDKLMIRIEQDTVNVEAKKEIVAADEALANEAAAAAQAIKDDCESDLAEATPALEAALAALDTLKPADITIVKAMKAPPAGVRLVMEAVCVLKGIKPDRVQDPTGQMVDDYWPASIKLLGDMKFLENLKNFDKDNIPPAYMKRIREKFINDRSFQPDAIKKVSTACEGLCKWVRAMEVYDRVIKVVAPKKAMLAEAEAALATQMEMLNEKRALLQEVTQKLQSLNDEFAECMREKKKLEDQIDYCRQKLERAEKLLGGLSGEKSRWSETASKLGASLGNVIGDVLLSSGMVAYLGAFTVEYRNKLIDQWHASCMQAAIPCSTKFNLIDILGEAIEIRSWTIQGLPADNFSVENGIIVKHADRWPLMIDPQNQANKWVKNMEKLNKLAVIKLTDPNYSRVMEMSIQLGSPVLLENILEEIDAILEPVLLKNVYKQRGVLYLKFGETVLEYNPNFRFYITTRLRNPHYLPEIAVKVTLLNFMITPQGLQDQLLGIVVAKELPTLEEKKNQLIVEGANNRRILKEIEDKILEVLTTSEGNILEDETAIRILSTSKMLSEDIEAKQKIAVKTSTEIDKARNGYKPVSKHGAVLFFCISELANIDPMYQYSLPWFLHLYVMAITNSEQSTELDLRMKSLNSYFTASIYRNVCRSLFEKDKLIFSLVLCVGLLRAAHKLEEELWVFLLTGGVALDNPYPNPDPSWLSDKSWSEVVRASLLPGLEKLRKSFQSNVSRWQAYYDLSNPQEHSFPPPFEHEDENLRKLVILRCVRTDKLVAAVQAYIIHHMGTSFIEPPPFDLQSSYDDSSNITPLIFVLSPGSDPMAGLIKFAEDRGILKKNLMTISLGQGQGPIATDMIERGIKSGEWVILQNCHLAISWMKELDRICDEIIVPESTHRDFRLWLTSYPSKGFPVSILQNGVKMTNEPPKGLKNNLLRSYLNDPISDLKFFRECTKVVEWRRLLFSLCFFHAVVQERRNFGPLGWNIPYEFNESDLRICILQLQLFLNDYDEVPFDALIYLTGECNYGGRVTDDKDRRLLNSLLKNFYNPEVITKIEYSFSPSGIYRMPEDTDYEGCLKYIRSLPINQMPEVFGFHENADIAKDNREAMQLLAGALLTQPQISGVGVEKDTDEVVFTLAGEILSKMRPQFDIEYVSRKYPVLYMNSMNTVLRQELVKFNELIEVIKETLTNVQKAIRGLVLMSPDLEDVYLSMSIGKVPLAWDRKSYPSLKPLGSYVNDLLARLQFLQDWIDHDAPNVFWISGFFFTQSFLTAVLQNYARKHKIPIDQLDFEFEITRSESSANAAPSYGVYISGLFLEGARWNRKTRLLDESKPKIMFDVLPIIWLKPGEKAKFDIKDVYYCPVYKTSARRGVLATTGHSSNFILYILIPTDLDESHWINRGVAALCQLDD</sequence>
<evidence type="ECO:0000313" key="16">
    <source>
        <dbReference type="EMBL" id="KYQ53101.1"/>
    </source>
</evidence>
<dbReference type="InterPro" id="IPR041466">
    <property type="entry name" value="Dynein_AAA5_ext"/>
</dbReference>
<evidence type="ECO:0000256" key="2">
    <source>
        <dbReference type="ARBA" id="ARBA00008887"/>
    </source>
</evidence>
<comment type="subcellular location">
    <subcellularLocation>
        <location evidence="1">Cytoplasm</location>
        <location evidence="1">Cytoskeleton</location>
        <location evidence="1">Cilium axoneme</location>
    </subcellularLocation>
</comment>
<dbReference type="Gene3D" id="1.20.920.20">
    <property type="match status" value="1"/>
</dbReference>
<dbReference type="InterPro" id="IPR041589">
    <property type="entry name" value="DNAH3_AAA_lid_1"/>
</dbReference>
<keyword evidence="6" id="KW-0067">ATP-binding</keyword>
<evidence type="ECO:0000256" key="14">
    <source>
        <dbReference type="SAM" id="MobiDB-lite"/>
    </source>
</evidence>
<dbReference type="Gene3D" id="1.10.8.1220">
    <property type="match status" value="1"/>
</dbReference>
<evidence type="ECO:0000256" key="13">
    <source>
        <dbReference type="SAM" id="Coils"/>
    </source>
</evidence>
<dbReference type="InterPro" id="IPR004273">
    <property type="entry name" value="Dynein_heavy_D6_P-loop"/>
</dbReference>
<dbReference type="Gene3D" id="1.20.920.30">
    <property type="match status" value="1"/>
</dbReference>
<dbReference type="FunFam" id="3.40.50.300:FF:000362">
    <property type="entry name" value="Dynein, axonemal, heavy chain 6"/>
    <property type="match status" value="1"/>
</dbReference>
<dbReference type="FunFam" id="3.10.490.20:FF:000001">
    <property type="entry name" value="dynein heavy chain 7, axonemal"/>
    <property type="match status" value="1"/>
</dbReference>
<reference evidence="16 17" key="1">
    <citation type="submission" date="2015-09" db="EMBL/GenBank/DDBJ databases">
        <title>Trachymyrmex zeteki WGS genome.</title>
        <authorList>
            <person name="Nygaard S."/>
            <person name="Hu H."/>
            <person name="Boomsma J."/>
            <person name="Zhang G."/>
        </authorList>
    </citation>
    <scope>NUCLEOTIDE SEQUENCE [LARGE SCALE GENOMIC DNA]</scope>
    <source>
        <strain evidence="16">Tzet28-1</strain>
        <tissue evidence="16">Whole body</tissue>
    </source>
</reference>
<protein>
    <submittedName>
        <fullName evidence="16">Dynein heavy chain 3, axonemal</fullName>
    </submittedName>
</protein>
<dbReference type="PANTHER" id="PTHR22878:SF71">
    <property type="entry name" value="DYNEIN, AXONEMAL, HEAVY CHAIN 3"/>
    <property type="match status" value="1"/>
</dbReference>
<organism evidence="16 17">
    <name type="scientific">Mycetomoellerius zeteki</name>
    <dbReference type="NCBI Taxonomy" id="64791"/>
    <lineage>
        <taxon>Eukaryota</taxon>
        <taxon>Metazoa</taxon>
        <taxon>Ecdysozoa</taxon>
        <taxon>Arthropoda</taxon>
        <taxon>Hexapoda</taxon>
        <taxon>Insecta</taxon>
        <taxon>Pterygota</taxon>
        <taxon>Neoptera</taxon>
        <taxon>Endopterygota</taxon>
        <taxon>Hymenoptera</taxon>
        <taxon>Apocrita</taxon>
        <taxon>Aculeata</taxon>
        <taxon>Formicoidea</taxon>
        <taxon>Formicidae</taxon>
        <taxon>Myrmicinae</taxon>
        <taxon>Mycetomoellerius</taxon>
    </lineage>
</organism>
<dbReference type="GO" id="GO:0007018">
    <property type="term" value="P:microtubule-based movement"/>
    <property type="evidence" value="ECO:0007669"/>
    <property type="project" value="InterPro"/>
</dbReference>
<proteinExistence type="inferred from homology"/>
<dbReference type="Pfam" id="PF12780">
    <property type="entry name" value="AAA_8"/>
    <property type="match status" value="1"/>
</dbReference>
<dbReference type="Pfam" id="PF17852">
    <property type="entry name" value="Dynein_AAA_lid"/>
    <property type="match status" value="1"/>
</dbReference>
<dbReference type="STRING" id="64791.A0A151WZH4"/>
<dbReference type="InterPro" id="IPR035706">
    <property type="entry name" value="AAA_9"/>
</dbReference>
<dbReference type="GO" id="GO:0005874">
    <property type="term" value="C:microtubule"/>
    <property type="evidence" value="ECO:0007669"/>
    <property type="project" value="UniProtKB-KW"/>
</dbReference>
<keyword evidence="7" id="KW-0243">Dynein</keyword>
<dbReference type="FunFam" id="3.40.50.300:FF:002141">
    <property type="entry name" value="Dynein heavy chain"/>
    <property type="match status" value="1"/>
</dbReference>
<feature type="region of interest" description="Disordered" evidence="14">
    <location>
        <begin position="1"/>
        <end position="22"/>
    </location>
</feature>
<dbReference type="Pfam" id="PF17857">
    <property type="entry name" value="AAA_lid_1"/>
    <property type="match status" value="1"/>
</dbReference>
<evidence type="ECO:0000256" key="8">
    <source>
        <dbReference type="ARBA" id="ARBA00023054"/>
    </source>
</evidence>
<dbReference type="Gene3D" id="1.20.1270.280">
    <property type="match status" value="1"/>
</dbReference>
<dbReference type="Gene3D" id="1.10.8.720">
    <property type="entry name" value="Region D6 of dynein motor"/>
    <property type="match status" value="1"/>
</dbReference>
<keyword evidence="8 13" id="KW-0175">Coiled coil</keyword>
<dbReference type="FunFam" id="1.10.8.720:FF:000001">
    <property type="entry name" value="dynein heavy chain 7, axonemal"/>
    <property type="match status" value="1"/>
</dbReference>
<dbReference type="Gene3D" id="1.10.472.130">
    <property type="match status" value="1"/>
</dbReference>
<dbReference type="Pfam" id="PF18198">
    <property type="entry name" value="AAA_lid_11"/>
    <property type="match status" value="1"/>
</dbReference>
<dbReference type="GO" id="GO:0005524">
    <property type="term" value="F:ATP binding"/>
    <property type="evidence" value="ECO:0007669"/>
    <property type="project" value="UniProtKB-KW"/>
</dbReference>
<dbReference type="FunFam" id="1.10.8.1220:FF:000001">
    <property type="entry name" value="Dynein axonemal heavy chain 5"/>
    <property type="match status" value="1"/>
</dbReference>
<dbReference type="Pfam" id="PF18199">
    <property type="entry name" value="Dynein_C"/>
    <property type="match status" value="1"/>
</dbReference>
<dbReference type="Pfam" id="PF12777">
    <property type="entry name" value="MT"/>
    <property type="match status" value="1"/>
</dbReference>
<dbReference type="GO" id="GO:0045505">
    <property type="term" value="F:dynein intermediate chain binding"/>
    <property type="evidence" value="ECO:0007669"/>
    <property type="project" value="InterPro"/>
</dbReference>
<dbReference type="FunFam" id="1.20.920.30:FF:000002">
    <property type="entry name" value="Dynein axonemal heavy chain 3"/>
    <property type="match status" value="1"/>
</dbReference>
<keyword evidence="9" id="KW-0969">Cilium</keyword>
<keyword evidence="12" id="KW-0966">Cell projection</keyword>
<evidence type="ECO:0000256" key="4">
    <source>
        <dbReference type="ARBA" id="ARBA00022701"/>
    </source>
</evidence>
<evidence type="ECO:0000256" key="10">
    <source>
        <dbReference type="ARBA" id="ARBA00023175"/>
    </source>
</evidence>
<keyword evidence="17" id="KW-1185">Reference proteome</keyword>
<dbReference type="InterPro" id="IPR003593">
    <property type="entry name" value="AAA+_ATPase"/>
</dbReference>
<evidence type="ECO:0000256" key="3">
    <source>
        <dbReference type="ARBA" id="ARBA00022490"/>
    </source>
</evidence>
<keyword evidence="5" id="KW-0547">Nucleotide-binding</keyword>
<dbReference type="FunFam" id="1.20.920.20:FF:000006">
    <property type="entry name" value="Dynein, axonemal, heavy chain 6"/>
    <property type="match status" value="1"/>
</dbReference>
<evidence type="ECO:0000256" key="11">
    <source>
        <dbReference type="ARBA" id="ARBA00023212"/>
    </source>
</evidence>
<evidence type="ECO:0000256" key="12">
    <source>
        <dbReference type="ARBA" id="ARBA00023273"/>
    </source>
</evidence>
<dbReference type="Proteomes" id="UP000075809">
    <property type="component" value="Unassembled WGS sequence"/>
</dbReference>
<dbReference type="Gene3D" id="3.10.490.20">
    <property type="match status" value="1"/>
</dbReference>